<name>K6Z660_9ALTE</name>
<evidence type="ECO:0000313" key="2">
    <source>
        <dbReference type="Proteomes" id="UP000011864"/>
    </source>
</evidence>
<accession>K6Z660</accession>
<organism evidence="1 2">
    <name type="scientific">Paraglaciecola psychrophila 170</name>
    <dbReference type="NCBI Taxonomy" id="1129794"/>
    <lineage>
        <taxon>Bacteria</taxon>
        <taxon>Pseudomonadati</taxon>
        <taxon>Pseudomonadota</taxon>
        <taxon>Gammaproteobacteria</taxon>
        <taxon>Alteromonadales</taxon>
        <taxon>Alteromonadaceae</taxon>
        <taxon>Paraglaciecola</taxon>
    </lineage>
</organism>
<dbReference type="Proteomes" id="UP000011864">
    <property type="component" value="Chromosome"/>
</dbReference>
<proteinExistence type="predicted"/>
<dbReference type="EMBL" id="CP003837">
    <property type="protein sequence ID" value="AGH47466.1"/>
    <property type="molecule type" value="Genomic_DNA"/>
</dbReference>
<sequence length="42" mass="4643">MFNSTYSILYQAQAEHSKGISGGCALIPTLDYLIHTPDLLFL</sequence>
<reference evidence="1 2" key="1">
    <citation type="journal article" date="2013" name="Genome Announc.">
        <title>Complete Genome Sequence of Glaciecola psychrophila Strain 170T.</title>
        <authorList>
            <person name="Yin J."/>
            <person name="Chen J."/>
            <person name="Liu G."/>
            <person name="Yu Y."/>
            <person name="Song L."/>
            <person name="Wang X."/>
            <person name="Qu X."/>
        </authorList>
    </citation>
    <scope>NUCLEOTIDE SEQUENCE [LARGE SCALE GENOMIC DNA]</scope>
    <source>
        <strain evidence="1 2">170</strain>
    </source>
</reference>
<keyword evidence="2" id="KW-1185">Reference proteome</keyword>
<dbReference type="AlphaFoldDB" id="K6Z660"/>
<dbReference type="KEGG" id="gps:C427_5369"/>
<dbReference type="HOGENOM" id="CLU_3255352_0_0_6"/>
<evidence type="ECO:0000313" key="1">
    <source>
        <dbReference type="EMBL" id="AGH47466.1"/>
    </source>
</evidence>
<gene>
    <name evidence="1" type="ORF">C427_5369</name>
</gene>
<protein>
    <submittedName>
        <fullName evidence="1">Uncharacterized protein</fullName>
    </submittedName>
</protein>